<dbReference type="InterPro" id="IPR007219">
    <property type="entry name" value="XnlR_reg_dom"/>
</dbReference>
<dbReference type="EMBL" id="DS995899">
    <property type="protein sequence ID" value="EEA26731.1"/>
    <property type="molecule type" value="Genomic_DNA"/>
</dbReference>
<dbReference type="Gene3D" id="4.10.240.10">
    <property type="entry name" value="Zn(2)-C6 fungal-type DNA-binding domain"/>
    <property type="match status" value="1"/>
</dbReference>
<dbReference type="CDD" id="cd12148">
    <property type="entry name" value="fungal_TF_MHR"/>
    <property type="match status" value="1"/>
</dbReference>
<dbReference type="PhylomeDB" id="B6Q7W8"/>
<evidence type="ECO:0000256" key="6">
    <source>
        <dbReference type="SAM" id="MobiDB-lite"/>
    </source>
</evidence>
<dbReference type="InterPro" id="IPR001138">
    <property type="entry name" value="Zn2Cys6_DnaBD"/>
</dbReference>
<dbReference type="GO" id="GO:0003677">
    <property type="term" value="F:DNA binding"/>
    <property type="evidence" value="ECO:0007669"/>
    <property type="project" value="UniProtKB-KW"/>
</dbReference>
<dbReference type="VEuPathDB" id="FungiDB:PMAA_016510"/>
<dbReference type="SMART" id="SM00906">
    <property type="entry name" value="Fungal_trans"/>
    <property type="match status" value="1"/>
</dbReference>
<accession>B6Q7W8</accession>
<feature type="domain" description="Zn(2)-C6 fungal-type" evidence="7">
    <location>
        <begin position="20"/>
        <end position="51"/>
    </location>
</feature>
<keyword evidence="9" id="KW-1185">Reference proteome</keyword>
<dbReference type="SUPFAM" id="SSF57701">
    <property type="entry name" value="Zn2/Cys6 DNA-binding domain"/>
    <property type="match status" value="1"/>
</dbReference>
<dbReference type="GO" id="GO:0005634">
    <property type="term" value="C:nucleus"/>
    <property type="evidence" value="ECO:0007669"/>
    <property type="project" value="TreeGrafter"/>
</dbReference>
<dbReference type="InterPro" id="IPR036864">
    <property type="entry name" value="Zn2-C6_fun-type_DNA-bd_sf"/>
</dbReference>
<dbReference type="Proteomes" id="UP000001294">
    <property type="component" value="Unassembled WGS sequence"/>
</dbReference>
<dbReference type="SMART" id="SM00066">
    <property type="entry name" value="GAL4"/>
    <property type="match status" value="1"/>
</dbReference>
<evidence type="ECO:0000256" key="3">
    <source>
        <dbReference type="ARBA" id="ARBA00023125"/>
    </source>
</evidence>
<dbReference type="OrthoDB" id="1924787at2759"/>
<dbReference type="GO" id="GO:0008270">
    <property type="term" value="F:zinc ion binding"/>
    <property type="evidence" value="ECO:0007669"/>
    <property type="project" value="InterPro"/>
</dbReference>
<dbReference type="GO" id="GO:0006351">
    <property type="term" value="P:DNA-templated transcription"/>
    <property type="evidence" value="ECO:0007669"/>
    <property type="project" value="InterPro"/>
</dbReference>
<gene>
    <name evidence="8" type="ORF">PMAA_016510</name>
</gene>
<keyword evidence="4" id="KW-0804">Transcription</keyword>
<evidence type="ECO:0000256" key="5">
    <source>
        <dbReference type="ARBA" id="ARBA00023242"/>
    </source>
</evidence>
<proteinExistence type="predicted"/>
<evidence type="ECO:0000259" key="7">
    <source>
        <dbReference type="PROSITE" id="PS50048"/>
    </source>
</evidence>
<organism evidence="8 9">
    <name type="scientific">Talaromyces marneffei (strain ATCC 18224 / CBS 334.59 / QM 7333)</name>
    <name type="common">Penicillium marneffei</name>
    <dbReference type="NCBI Taxonomy" id="441960"/>
    <lineage>
        <taxon>Eukaryota</taxon>
        <taxon>Fungi</taxon>
        <taxon>Dikarya</taxon>
        <taxon>Ascomycota</taxon>
        <taxon>Pezizomycotina</taxon>
        <taxon>Eurotiomycetes</taxon>
        <taxon>Eurotiomycetidae</taxon>
        <taxon>Eurotiales</taxon>
        <taxon>Trichocomaceae</taxon>
        <taxon>Talaromyces</taxon>
        <taxon>Talaromyces sect. Talaromyces</taxon>
    </lineage>
</organism>
<sequence length="741" mass="83558">MDADTSPAGTRPYRSKLKRPCDRCRSRKIACILPESGPCRNCWNVGKSCTFDKPPNPRNRDIGSRRASTKTADYSLNFVTTPERPNELIVFERTGPENRSFQGDGKLSPRGCQNHDNNFLPTTNGKQPNPAVSYGSLDTINNIRDTPKIQHIRSLDQLSASTAQLFGTSAESDPWLLRHCKYDDNGMRHLHGIHFRNVGGVPVEGLVPVHFLVTEDSLLGPSKEATSFSQEMDVQQLRAELNQMIPPRFGVRLIQLFMRFVFPVMPVISRSQTGVASKISEQSLQDIPVHLVAALYASALPFKIYDPELVLCGVYDSQLCDKLWRMVYQLIMQEIHTPHLSVLQACLLYLQRLPVGSQSALADSPFLWSFLGTTVGLASSLGLHLEPRPWGIPAWEKRLRRRLWWAVYVEDKWRSLLIGRPPFIDREEWDVQGLDDVDFVVDGPNGNHEQGQAHDRNEEYGAIFRSFAKLAIIADNIHQTFYTLKASQRMCEDFRISINAARPIREELQSWYASLPESLRIKQKHENNYQNTPRIEGVSSLHFAYLILELFVYRAILRPLARSPPPPPIADDKDPQDIAWLLEDLGYDGQGLDQLPVVDFSELGDAAEATLNAAEKCAGIIVNFVGALTPVDFDTFWYPWTRISFATVSNFILLLLIQAPTSQHASRTKHLLDIWLQNLSRQYKNHENLMSLGLVRLRTLMADGLARNFIVSPHLAEVLHTNNTGNGAIPSSANGAWTIQP</sequence>
<evidence type="ECO:0000256" key="2">
    <source>
        <dbReference type="ARBA" id="ARBA00023015"/>
    </source>
</evidence>
<dbReference type="GO" id="GO:0000981">
    <property type="term" value="F:DNA-binding transcription factor activity, RNA polymerase II-specific"/>
    <property type="evidence" value="ECO:0007669"/>
    <property type="project" value="InterPro"/>
</dbReference>
<feature type="region of interest" description="Disordered" evidence="6">
    <location>
        <begin position="96"/>
        <end position="129"/>
    </location>
</feature>
<dbReference type="PANTHER" id="PTHR31668">
    <property type="entry name" value="GLUCOSE TRANSPORT TRANSCRIPTION REGULATOR RGT1-RELATED-RELATED"/>
    <property type="match status" value="1"/>
</dbReference>
<dbReference type="HOGENOM" id="CLU_006632_3_0_1"/>
<protein>
    <recommendedName>
        <fullName evidence="7">Zn(2)-C6 fungal-type domain-containing protein</fullName>
    </recommendedName>
</protein>
<keyword evidence="5" id="KW-0539">Nucleus</keyword>
<feature type="compositionally biased region" description="Polar residues" evidence="6">
    <location>
        <begin position="114"/>
        <end position="127"/>
    </location>
</feature>
<evidence type="ECO:0000256" key="1">
    <source>
        <dbReference type="ARBA" id="ARBA00022723"/>
    </source>
</evidence>
<dbReference type="GO" id="GO:0001080">
    <property type="term" value="P:nitrogen catabolite activation of transcription from RNA polymerase II promoter"/>
    <property type="evidence" value="ECO:0007669"/>
    <property type="project" value="TreeGrafter"/>
</dbReference>
<dbReference type="InterPro" id="IPR050797">
    <property type="entry name" value="Carb_Metab_Trans_Reg"/>
</dbReference>
<keyword evidence="3" id="KW-0238">DNA-binding</keyword>
<reference evidence="9" key="1">
    <citation type="journal article" date="2015" name="Genome Announc.">
        <title>Genome sequence of the AIDS-associated pathogen Penicillium marneffei (ATCC18224) and its near taxonomic relative Talaromyces stipitatus (ATCC10500).</title>
        <authorList>
            <person name="Nierman W.C."/>
            <person name="Fedorova-Abrams N.D."/>
            <person name="Andrianopoulos A."/>
        </authorList>
    </citation>
    <scope>NUCLEOTIDE SEQUENCE [LARGE SCALE GENOMIC DNA]</scope>
    <source>
        <strain evidence="9">ATCC 18224 / CBS 334.59 / QM 7333</strain>
    </source>
</reference>
<dbReference type="Pfam" id="PF04082">
    <property type="entry name" value="Fungal_trans"/>
    <property type="match status" value="1"/>
</dbReference>
<evidence type="ECO:0000313" key="9">
    <source>
        <dbReference type="Proteomes" id="UP000001294"/>
    </source>
</evidence>
<dbReference type="PROSITE" id="PS50048">
    <property type="entry name" value="ZN2_CY6_FUNGAL_2"/>
    <property type="match status" value="1"/>
</dbReference>
<dbReference type="AlphaFoldDB" id="B6Q7W8"/>
<keyword evidence="2" id="KW-0805">Transcription regulation</keyword>
<evidence type="ECO:0000313" key="8">
    <source>
        <dbReference type="EMBL" id="EEA26731.1"/>
    </source>
</evidence>
<keyword evidence="1" id="KW-0479">Metal-binding</keyword>
<dbReference type="PROSITE" id="PS00463">
    <property type="entry name" value="ZN2_CY6_FUNGAL_1"/>
    <property type="match status" value="1"/>
</dbReference>
<dbReference type="PANTHER" id="PTHR31668:SF4">
    <property type="entry name" value="TRANSCRIPTIONAL ACTIVATOR PROTEIN DAL81"/>
    <property type="match status" value="1"/>
</dbReference>
<name>B6Q7W8_TALMQ</name>
<dbReference type="CDD" id="cd00067">
    <property type="entry name" value="GAL4"/>
    <property type="match status" value="1"/>
</dbReference>
<evidence type="ECO:0000256" key="4">
    <source>
        <dbReference type="ARBA" id="ARBA00023163"/>
    </source>
</evidence>